<dbReference type="EMBL" id="CAJNOB010000059">
    <property type="protein sequence ID" value="CAF0704256.1"/>
    <property type="molecule type" value="Genomic_DNA"/>
</dbReference>
<sequence length="76" mass="8564">MGWLKAGLELGGKEALYREGRLRRASLVLYDLSRVSFEGEGRRDWPVMERAGITERIGAQLFFQIGTHAQGVPVFL</sequence>
<dbReference type="AlphaFoldDB" id="A0A8J2FXA1"/>
<accession>A0A8J2FXA1</accession>
<organism evidence="1 2">
    <name type="scientific">Candidatus Methylacidithermus pantelleriae</name>
    <dbReference type="NCBI Taxonomy" id="2744239"/>
    <lineage>
        <taxon>Bacteria</taxon>
        <taxon>Pseudomonadati</taxon>
        <taxon>Verrucomicrobiota</taxon>
        <taxon>Methylacidiphilae</taxon>
        <taxon>Methylacidiphilales</taxon>
        <taxon>Methylacidiphilaceae</taxon>
        <taxon>Candidatus Methylacidithermus</taxon>
    </lineage>
</organism>
<evidence type="ECO:0000313" key="1">
    <source>
        <dbReference type="EMBL" id="CAF0704256.1"/>
    </source>
</evidence>
<keyword evidence="2" id="KW-1185">Reference proteome</keyword>
<dbReference type="Proteomes" id="UP000663859">
    <property type="component" value="Unassembled WGS sequence"/>
</dbReference>
<evidence type="ECO:0000313" key="2">
    <source>
        <dbReference type="Proteomes" id="UP000663859"/>
    </source>
</evidence>
<comment type="caution">
    <text evidence="1">The sequence shown here is derived from an EMBL/GenBank/DDBJ whole genome shotgun (WGS) entry which is preliminary data.</text>
</comment>
<gene>
    <name evidence="1" type="ORF">MPNT_620002</name>
</gene>
<reference evidence="1" key="1">
    <citation type="submission" date="2021-02" db="EMBL/GenBank/DDBJ databases">
        <authorList>
            <person name="Cremers G."/>
            <person name="Picone N."/>
        </authorList>
    </citation>
    <scope>NUCLEOTIDE SEQUENCE</scope>
    <source>
        <strain evidence="1">PQ17</strain>
    </source>
</reference>
<name>A0A8J2FXA1_9BACT</name>
<proteinExistence type="predicted"/>
<protein>
    <submittedName>
        <fullName evidence="1">Uncharacterized protein</fullName>
    </submittedName>
</protein>